<keyword evidence="1 7" id="KW-0489">Methyltransferase</keyword>
<protein>
    <submittedName>
        <fullName evidence="7">Hydroxyneurosporene-O-methyltransferase</fullName>
        <ecNumber evidence="7">2.1.1.-</ecNumber>
    </submittedName>
</protein>
<dbReference type="InterPro" id="IPR036388">
    <property type="entry name" value="WH-like_DNA-bd_sf"/>
</dbReference>
<dbReference type="InterPro" id="IPR036390">
    <property type="entry name" value="WH_DNA-bd_sf"/>
</dbReference>
<dbReference type="eggNOG" id="COG2226">
    <property type="taxonomic scope" value="Bacteria"/>
</dbReference>
<dbReference type="CDD" id="cd02440">
    <property type="entry name" value="AdoMet_MTases"/>
    <property type="match status" value="1"/>
</dbReference>
<dbReference type="EMBL" id="CP000096">
    <property type="protein sequence ID" value="ABB23644.1"/>
    <property type="molecule type" value="Genomic_DNA"/>
</dbReference>
<dbReference type="Gene3D" id="1.10.10.10">
    <property type="entry name" value="Winged helix-like DNA-binding domain superfamily/Winged helix DNA-binding domain"/>
    <property type="match status" value="1"/>
</dbReference>
<reference evidence="8" key="1">
    <citation type="submission" date="2005-08" db="EMBL/GenBank/DDBJ databases">
        <title>Complete sequence of Pelodictyon luteolum DSM 273.</title>
        <authorList>
            <consortium name="US DOE Joint Genome Institute"/>
            <person name="Copeland A."/>
            <person name="Lucas S."/>
            <person name="Lapidus A."/>
            <person name="Barry K."/>
            <person name="Detter J.C."/>
            <person name="Glavina T."/>
            <person name="Hammon N."/>
            <person name="Israni S."/>
            <person name="Pitluck S."/>
            <person name="Bryant D."/>
            <person name="Schmutz J."/>
            <person name="Larimer F."/>
            <person name="Land M."/>
            <person name="Kyrpides N."/>
            <person name="Ivanova N."/>
            <person name="Richardson P."/>
        </authorList>
    </citation>
    <scope>NUCLEOTIDE SEQUENCE [LARGE SCALE GENOMIC DNA]</scope>
    <source>
        <strain evidence="8">DSM 273 / BCRC 81028 / 2530</strain>
    </source>
</reference>
<evidence type="ECO:0000256" key="3">
    <source>
        <dbReference type="ARBA" id="ARBA00022691"/>
    </source>
</evidence>
<dbReference type="PANTHER" id="PTHR43712:SF2">
    <property type="entry name" value="O-METHYLTRANSFERASE CICE"/>
    <property type="match status" value="1"/>
</dbReference>
<evidence type="ECO:0000256" key="1">
    <source>
        <dbReference type="ARBA" id="ARBA00022603"/>
    </source>
</evidence>
<feature type="active site" description="Proton acceptor" evidence="4">
    <location>
        <position position="250"/>
    </location>
</feature>
<dbReference type="InterPro" id="IPR001077">
    <property type="entry name" value="COMT_C"/>
</dbReference>
<dbReference type="SUPFAM" id="SSF46785">
    <property type="entry name" value="Winged helix' DNA-binding domain"/>
    <property type="match status" value="1"/>
</dbReference>
<dbReference type="InterPro" id="IPR016461">
    <property type="entry name" value="COMT-like"/>
</dbReference>
<feature type="domain" description="O-methyltransferase C-terminal" evidence="5">
    <location>
        <begin position="119"/>
        <end position="321"/>
    </location>
</feature>
<dbReference type="PIRSF" id="PIRSF005739">
    <property type="entry name" value="O-mtase"/>
    <property type="match status" value="1"/>
</dbReference>
<proteinExistence type="predicted"/>
<dbReference type="InterPro" id="IPR029063">
    <property type="entry name" value="SAM-dependent_MTases_sf"/>
</dbReference>
<keyword evidence="3" id="KW-0949">S-adenosyl-L-methionine</keyword>
<dbReference type="GO" id="GO:0046983">
    <property type="term" value="F:protein dimerization activity"/>
    <property type="evidence" value="ECO:0007669"/>
    <property type="project" value="InterPro"/>
</dbReference>
<evidence type="ECO:0000259" key="5">
    <source>
        <dbReference type="Pfam" id="PF00891"/>
    </source>
</evidence>
<dbReference type="HOGENOM" id="CLU_005533_12_0_10"/>
<dbReference type="Pfam" id="PF08100">
    <property type="entry name" value="Dimerisation"/>
    <property type="match status" value="1"/>
</dbReference>
<evidence type="ECO:0000259" key="6">
    <source>
        <dbReference type="Pfam" id="PF08100"/>
    </source>
</evidence>
<keyword evidence="2 7" id="KW-0808">Transferase</keyword>
<dbReference type="OrthoDB" id="9766840at2"/>
<dbReference type="AlphaFoldDB" id="Q3B4T7"/>
<dbReference type="Gene3D" id="3.40.50.150">
    <property type="entry name" value="Vaccinia Virus protein VP39"/>
    <property type="match status" value="1"/>
</dbReference>
<dbReference type="KEGG" id="plt:Plut_0771"/>
<keyword evidence="8" id="KW-1185">Reference proteome</keyword>
<sequence length="353" mass="38893">MTMNSSSKTPYEVLREMSGGFMLTQLLYTAVKLRIVDHLHAGIITVPELSAILDADVSALNRFLRMLVVINILVQREDGCFEVSALGELLRHDHPDSLSNRIHYIGEVSYPAAQGISYAVQTGEPGFDHVFGMSFFDYFSHNPHLGTLFNELMRQGVADRVANVVQTYDFSGYGSVVDVGGGNGALAAVLAEAYSDISATVFDAPAVIEEARRYFAEKGLSEQCQVVAGDFFLDPVPNGAHLYVLSNIIHDWDDQKALSVLENCRAAMDSGSVLLIIEQIMPEKALDAPVTVASDVSMLLLLRGRERTEMEYDNLLARAGLRMTKVYPFEQSKVYSGRKSNWAVIESRLQSAV</sequence>
<organism evidence="7 8">
    <name type="scientific">Chlorobium luteolum (strain DSM 273 / BCRC 81028 / 2530)</name>
    <name type="common">Pelodictyon luteolum</name>
    <dbReference type="NCBI Taxonomy" id="319225"/>
    <lineage>
        <taxon>Bacteria</taxon>
        <taxon>Pseudomonadati</taxon>
        <taxon>Chlorobiota</taxon>
        <taxon>Chlorobiia</taxon>
        <taxon>Chlorobiales</taxon>
        <taxon>Chlorobiaceae</taxon>
        <taxon>Chlorobium/Pelodictyon group</taxon>
        <taxon>Pelodictyon</taxon>
    </lineage>
</organism>
<evidence type="ECO:0000256" key="4">
    <source>
        <dbReference type="PIRSR" id="PIRSR005739-1"/>
    </source>
</evidence>
<feature type="domain" description="O-methyltransferase dimerisation" evidence="6">
    <location>
        <begin position="17"/>
        <end position="89"/>
    </location>
</feature>
<dbReference type="Pfam" id="PF00891">
    <property type="entry name" value="Methyltransf_2"/>
    <property type="match status" value="1"/>
</dbReference>
<dbReference type="PANTHER" id="PTHR43712">
    <property type="entry name" value="PUTATIVE (AFU_ORTHOLOGUE AFUA_4G14580)-RELATED"/>
    <property type="match status" value="1"/>
</dbReference>
<dbReference type="STRING" id="319225.Plut_0771"/>
<gene>
    <name evidence="7" type="ordered locus">Plut_0771</name>
</gene>
<dbReference type="SUPFAM" id="SSF53335">
    <property type="entry name" value="S-adenosyl-L-methionine-dependent methyltransferases"/>
    <property type="match status" value="1"/>
</dbReference>
<dbReference type="EC" id="2.1.1.-" evidence="7"/>
<dbReference type="InterPro" id="IPR012967">
    <property type="entry name" value="COMT_dimerisation"/>
</dbReference>
<name>Q3B4T7_CHLL3</name>
<accession>Q3B4T7</accession>
<evidence type="ECO:0000256" key="2">
    <source>
        <dbReference type="ARBA" id="ARBA00022679"/>
    </source>
</evidence>
<evidence type="ECO:0000313" key="8">
    <source>
        <dbReference type="Proteomes" id="UP000002709"/>
    </source>
</evidence>
<evidence type="ECO:0000313" key="7">
    <source>
        <dbReference type="EMBL" id="ABB23644.1"/>
    </source>
</evidence>
<dbReference type="PROSITE" id="PS51683">
    <property type="entry name" value="SAM_OMT_II"/>
    <property type="match status" value="1"/>
</dbReference>
<dbReference type="GO" id="GO:0032259">
    <property type="term" value="P:methylation"/>
    <property type="evidence" value="ECO:0007669"/>
    <property type="project" value="UniProtKB-KW"/>
</dbReference>
<dbReference type="GO" id="GO:0008171">
    <property type="term" value="F:O-methyltransferase activity"/>
    <property type="evidence" value="ECO:0007669"/>
    <property type="project" value="InterPro"/>
</dbReference>
<dbReference type="Gene3D" id="1.10.287.1350">
    <property type="match status" value="1"/>
</dbReference>
<dbReference type="Proteomes" id="UP000002709">
    <property type="component" value="Chromosome"/>
</dbReference>